<dbReference type="InterPro" id="IPR050600">
    <property type="entry name" value="SETD3_SETD6_MTase"/>
</dbReference>
<dbReference type="EMBL" id="PGGS01000005">
    <property type="protein sequence ID" value="PNH12682.1"/>
    <property type="molecule type" value="Genomic_DNA"/>
</dbReference>
<accession>A0A2J8AJI4</accession>
<feature type="non-terminal residue" evidence="1">
    <location>
        <position position="151"/>
    </location>
</feature>
<dbReference type="InterPro" id="IPR046341">
    <property type="entry name" value="SET_dom_sf"/>
</dbReference>
<dbReference type="SUPFAM" id="SSF82199">
    <property type="entry name" value="SET domain"/>
    <property type="match status" value="1"/>
</dbReference>
<dbReference type="Gene3D" id="3.90.1410.10">
    <property type="entry name" value="set domain protein methyltransferase, domain 1"/>
    <property type="match status" value="1"/>
</dbReference>
<feature type="non-terminal residue" evidence="1">
    <location>
        <position position="1"/>
    </location>
</feature>
<dbReference type="Proteomes" id="UP000236333">
    <property type="component" value="Unassembled WGS sequence"/>
</dbReference>
<dbReference type="PANTHER" id="PTHR13271">
    <property type="entry name" value="UNCHARACTERIZED PUTATIVE METHYLTRANSFERASE"/>
    <property type="match status" value="1"/>
</dbReference>
<dbReference type="AlphaFoldDB" id="A0A2J8AJI4"/>
<protein>
    <submittedName>
        <fullName evidence="1">Uncharacterized protein</fullName>
    </submittedName>
</protein>
<reference evidence="1 2" key="1">
    <citation type="journal article" date="2017" name="Mol. Biol. Evol.">
        <title>The 4-celled Tetrabaena socialis nuclear genome reveals the essential components for genetic control of cell number at the origin of multicellularity in the volvocine lineage.</title>
        <authorList>
            <person name="Featherston J."/>
            <person name="Arakaki Y."/>
            <person name="Hanschen E.R."/>
            <person name="Ferris P.J."/>
            <person name="Michod R.E."/>
            <person name="Olson B.J.S.C."/>
            <person name="Nozaki H."/>
            <person name="Durand P.M."/>
        </authorList>
    </citation>
    <scope>NUCLEOTIDE SEQUENCE [LARGE SCALE GENOMIC DNA]</scope>
    <source>
        <strain evidence="1 2">NIES-571</strain>
    </source>
</reference>
<comment type="caution">
    <text evidence="1">The sequence shown here is derived from an EMBL/GenBank/DDBJ whole genome shotgun (WGS) entry which is preliminary data.</text>
</comment>
<name>A0A2J8AJI4_9CHLO</name>
<evidence type="ECO:0000313" key="1">
    <source>
        <dbReference type="EMBL" id="PNH12682.1"/>
    </source>
</evidence>
<proteinExistence type="predicted"/>
<organism evidence="1 2">
    <name type="scientific">Tetrabaena socialis</name>
    <dbReference type="NCBI Taxonomy" id="47790"/>
    <lineage>
        <taxon>Eukaryota</taxon>
        <taxon>Viridiplantae</taxon>
        <taxon>Chlorophyta</taxon>
        <taxon>core chlorophytes</taxon>
        <taxon>Chlorophyceae</taxon>
        <taxon>CS clade</taxon>
        <taxon>Chlamydomonadales</taxon>
        <taxon>Tetrabaenaceae</taxon>
        <taxon>Tetrabaena</taxon>
    </lineage>
</organism>
<keyword evidence="2" id="KW-1185">Reference proteome</keyword>
<sequence>VTGIGQEYSRVALFEAEGGERGLVCEERISAGEVVLEVPLRLALTDHPADEESNQLMYEGAPWSVRLACKLLRNKALGPQSPWHAYIQVLPSLVPAPLETFSWEDIAALRYPPLQQGLHAADWLRADALAATSEEARGGLGEEDFRWALSV</sequence>
<gene>
    <name evidence="1" type="ORF">TSOC_000380</name>
</gene>
<dbReference type="GO" id="GO:0016279">
    <property type="term" value="F:protein-lysine N-methyltransferase activity"/>
    <property type="evidence" value="ECO:0007669"/>
    <property type="project" value="TreeGrafter"/>
</dbReference>
<dbReference type="OrthoDB" id="341421at2759"/>
<evidence type="ECO:0000313" key="2">
    <source>
        <dbReference type="Proteomes" id="UP000236333"/>
    </source>
</evidence>
<dbReference type="CDD" id="cd10527">
    <property type="entry name" value="SET_LSMT"/>
    <property type="match status" value="1"/>
</dbReference>
<dbReference type="PANTHER" id="PTHR13271:SF140">
    <property type="entry name" value="SET DOMAIN-CONTAINING PROTEIN"/>
    <property type="match status" value="1"/>
</dbReference>